<organism evidence="1 2">
    <name type="scientific">Neobacillus massiliamazoniensis</name>
    <dbReference type="NCBI Taxonomy" id="1499688"/>
    <lineage>
        <taxon>Bacteria</taxon>
        <taxon>Bacillati</taxon>
        <taxon>Bacillota</taxon>
        <taxon>Bacilli</taxon>
        <taxon>Bacillales</taxon>
        <taxon>Bacillaceae</taxon>
        <taxon>Neobacillus</taxon>
    </lineage>
</organism>
<gene>
    <name evidence="1" type="ORF">BN000_00348</name>
</gene>
<accession>A0A0U1NR11</accession>
<dbReference type="AlphaFoldDB" id="A0A0U1NR11"/>
<dbReference type="EMBL" id="CVRB01000001">
    <property type="protein sequence ID" value="CRK80464.1"/>
    <property type="molecule type" value="Genomic_DNA"/>
</dbReference>
<dbReference type="OrthoDB" id="1683573at2"/>
<keyword evidence="2" id="KW-1185">Reference proteome</keyword>
<dbReference type="Proteomes" id="UP000199087">
    <property type="component" value="Unassembled WGS sequence"/>
</dbReference>
<name>A0A0U1NR11_9BACI</name>
<dbReference type="InterPro" id="IPR025619">
    <property type="entry name" value="YlzJ"/>
</dbReference>
<evidence type="ECO:0000313" key="1">
    <source>
        <dbReference type="EMBL" id="CRK80464.1"/>
    </source>
</evidence>
<dbReference type="RefSeq" id="WP_090629981.1">
    <property type="nucleotide sequence ID" value="NZ_CVRB01000001.1"/>
</dbReference>
<evidence type="ECO:0000313" key="2">
    <source>
        <dbReference type="Proteomes" id="UP000199087"/>
    </source>
</evidence>
<reference evidence="2" key="1">
    <citation type="submission" date="2015-05" db="EMBL/GenBank/DDBJ databases">
        <authorList>
            <person name="Urmite Genomes"/>
        </authorList>
    </citation>
    <scope>NUCLEOTIDE SEQUENCE [LARGE SCALE GENOMIC DNA]</scope>
    <source>
        <strain evidence="2">LF1</strain>
    </source>
</reference>
<protein>
    <submittedName>
        <fullName evidence="1">Uncharacterized protein</fullName>
    </submittedName>
</protein>
<dbReference type="STRING" id="1499688.BN000_00348"/>
<proteinExistence type="predicted"/>
<dbReference type="Pfam" id="PF14035">
    <property type="entry name" value="YlzJ"/>
    <property type="match status" value="1"/>
</dbReference>
<sequence length="78" mass="9086">MILYTMMPHELIFPYEGDAQSRQIMINYEGIPLLVEQTSQQNLQIIRVLSSDPQHFMDERFYPGSKISFTNIEGLSSF</sequence>